<dbReference type="EMBL" id="HBGB01021139">
    <property type="protein sequence ID" value="CAD9057142.1"/>
    <property type="molecule type" value="Transcribed_RNA"/>
</dbReference>
<feature type="compositionally biased region" description="Basic residues" evidence="1">
    <location>
        <begin position="82"/>
        <end position="91"/>
    </location>
</feature>
<name>A0A7S1JZ20_9ALVE</name>
<dbReference type="AlphaFoldDB" id="A0A7S1JZ20"/>
<sequence>MGKKLRSRACFALPPMHKRAQTLCTPNPTNPLPPLEQQSPHTIENKDEQHRWYEVAVLMPDRARAASSTITLMQTDSTSLYHTRRRQKRARLMSGGRSSREPYLRMSAASTARCCTSPGPPMSSPPPQKATARPTYACTPNHMSTRAFI</sequence>
<protein>
    <submittedName>
        <fullName evidence="2">Uncharacterized protein</fullName>
    </submittedName>
</protein>
<evidence type="ECO:0000313" key="2">
    <source>
        <dbReference type="EMBL" id="CAD9057142.1"/>
    </source>
</evidence>
<feature type="region of interest" description="Disordered" evidence="1">
    <location>
        <begin position="23"/>
        <end position="47"/>
    </location>
</feature>
<feature type="region of interest" description="Disordered" evidence="1">
    <location>
        <begin position="77"/>
        <end position="134"/>
    </location>
</feature>
<reference evidence="2" key="1">
    <citation type="submission" date="2021-01" db="EMBL/GenBank/DDBJ databases">
        <authorList>
            <person name="Corre E."/>
            <person name="Pelletier E."/>
            <person name="Niang G."/>
            <person name="Scheremetjew M."/>
            <person name="Finn R."/>
            <person name="Kale V."/>
            <person name="Holt S."/>
            <person name="Cochrane G."/>
            <person name="Meng A."/>
            <person name="Brown T."/>
            <person name="Cohen L."/>
        </authorList>
    </citation>
    <scope>NUCLEOTIDE SEQUENCE</scope>
    <source>
        <strain evidence="2">CCMP3346</strain>
    </source>
</reference>
<accession>A0A7S1JZ20</accession>
<gene>
    <name evidence="2" type="ORF">VBRA1451_LOCUS12208</name>
</gene>
<organism evidence="2">
    <name type="scientific">Vitrella brassicaformis</name>
    <dbReference type="NCBI Taxonomy" id="1169539"/>
    <lineage>
        <taxon>Eukaryota</taxon>
        <taxon>Sar</taxon>
        <taxon>Alveolata</taxon>
        <taxon>Colpodellida</taxon>
        <taxon>Vitrellaceae</taxon>
        <taxon>Vitrella</taxon>
    </lineage>
</organism>
<evidence type="ECO:0000256" key="1">
    <source>
        <dbReference type="SAM" id="MobiDB-lite"/>
    </source>
</evidence>
<feature type="compositionally biased region" description="Pro residues" evidence="1">
    <location>
        <begin position="118"/>
        <end position="128"/>
    </location>
</feature>
<proteinExistence type="predicted"/>